<dbReference type="Proteomes" id="UP000030518">
    <property type="component" value="Unassembled WGS sequence"/>
</dbReference>
<evidence type="ECO:0000313" key="6">
    <source>
        <dbReference type="EMBL" id="KGQ18208.1"/>
    </source>
</evidence>
<dbReference type="GO" id="GO:0032993">
    <property type="term" value="C:protein-DNA complex"/>
    <property type="evidence" value="ECO:0007669"/>
    <property type="project" value="TreeGrafter"/>
</dbReference>
<dbReference type="GO" id="GO:0000156">
    <property type="term" value="F:phosphorelay response regulator activity"/>
    <property type="evidence" value="ECO:0007669"/>
    <property type="project" value="TreeGrafter"/>
</dbReference>
<evidence type="ECO:0000256" key="1">
    <source>
        <dbReference type="ARBA" id="ARBA00023125"/>
    </source>
</evidence>
<dbReference type="InterPro" id="IPR039420">
    <property type="entry name" value="WalR-like"/>
</dbReference>
<name>A0A0A2WEN5_9GAMM</name>
<dbReference type="GO" id="GO:0000976">
    <property type="term" value="F:transcription cis-regulatory region binding"/>
    <property type="evidence" value="ECO:0007669"/>
    <property type="project" value="TreeGrafter"/>
</dbReference>
<dbReference type="PANTHER" id="PTHR48111:SF50">
    <property type="entry name" value="KDP OPERON TRANSCRIPTIONAL REGULATORY PROTEIN KDPE"/>
    <property type="match status" value="1"/>
</dbReference>
<dbReference type="STRING" id="1300345.LF41_1562"/>
<dbReference type="PANTHER" id="PTHR48111">
    <property type="entry name" value="REGULATOR OF RPOS"/>
    <property type="match status" value="1"/>
</dbReference>
<keyword evidence="2" id="KW-0597">Phosphoprotein</keyword>
<feature type="domain" description="OmpR/PhoB-type" evidence="5">
    <location>
        <begin position="127"/>
        <end position="228"/>
    </location>
</feature>
<sequence>MSERPQNILVIDDEPELRAFLTRVLRSHGYTVDSAATGRQGLESFAQRGASLVLLDIGLPDVSGLDVLAHIRRDASTPVIALSVRAEESEKVAALDGGADDYVTKPFGVQELLARIRANLRSRHPVAQRAYLDDGYLRIDLANRIVALGNTPVTLTPKEYALLAVLARNAGVVVTQSRLLRELWGPTYEQDTHYLRILVAKLRQKLGDDATAPRWILTEPGVGLRLRIDGDALAGAPEGLVRTE</sequence>
<feature type="domain" description="Response regulatory" evidence="4">
    <location>
        <begin position="7"/>
        <end position="120"/>
    </location>
</feature>
<gene>
    <name evidence="6" type="ORF">LF41_1562</name>
</gene>
<reference evidence="6 7" key="1">
    <citation type="submission" date="2014-09" db="EMBL/GenBank/DDBJ databases">
        <title>Genome sequences of Lysobacter dokdonensis DS-58.</title>
        <authorList>
            <person name="Kim J.F."/>
            <person name="Kwak M.-J."/>
        </authorList>
    </citation>
    <scope>NUCLEOTIDE SEQUENCE [LARGE SCALE GENOMIC DNA]</scope>
    <source>
        <strain evidence="6 7">DS-58</strain>
    </source>
</reference>
<proteinExistence type="predicted"/>
<dbReference type="Pfam" id="PF00486">
    <property type="entry name" value="Trans_reg_C"/>
    <property type="match status" value="1"/>
</dbReference>
<keyword evidence="1 3" id="KW-0238">DNA-binding</keyword>
<dbReference type="Gene3D" id="1.10.10.10">
    <property type="entry name" value="Winged helix-like DNA-binding domain superfamily/Winged helix DNA-binding domain"/>
    <property type="match status" value="1"/>
</dbReference>
<dbReference type="InterPro" id="IPR036388">
    <property type="entry name" value="WH-like_DNA-bd_sf"/>
</dbReference>
<dbReference type="Gene3D" id="3.40.50.2300">
    <property type="match status" value="1"/>
</dbReference>
<keyword evidence="7" id="KW-1185">Reference proteome</keyword>
<feature type="modified residue" description="4-aspartylphosphate" evidence="2">
    <location>
        <position position="56"/>
    </location>
</feature>
<feature type="DNA-binding region" description="OmpR/PhoB-type" evidence="3">
    <location>
        <begin position="127"/>
        <end position="228"/>
    </location>
</feature>
<dbReference type="InterPro" id="IPR001867">
    <property type="entry name" value="OmpR/PhoB-type_DNA-bd"/>
</dbReference>
<dbReference type="EMBL" id="JRKJ01000021">
    <property type="protein sequence ID" value="KGQ18208.1"/>
    <property type="molecule type" value="Genomic_DNA"/>
</dbReference>
<evidence type="ECO:0000256" key="2">
    <source>
        <dbReference type="PROSITE-ProRule" id="PRU00169"/>
    </source>
</evidence>
<comment type="caution">
    <text evidence="6">The sequence shown here is derived from an EMBL/GenBank/DDBJ whole genome shotgun (WGS) entry which is preliminary data.</text>
</comment>
<organism evidence="6 7">
    <name type="scientific">Lysobacter dokdonensis DS-58</name>
    <dbReference type="NCBI Taxonomy" id="1300345"/>
    <lineage>
        <taxon>Bacteria</taxon>
        <taxon>Pseudomonadati</taxon>
        <taxon>Pseudomonadota</taxon>
        <taxon>Gammaproteobacteria</taxon>
        <taxon>Lysobacterales</taxon>
        <taxon>Lysobacteraceae</taxon>
        <taxon>Noviluteimonas</taxon>
    </lineage>
</organism>
<evidence type="ECO:0000259" key="4">
    <source>
        <dbReference type="PROSITE" id="PS50110"/>
    </source>
</evidence>
<evidence type="ECO:0000256" key="3">
    <source>
        <dbReference type="PROSITE-ProRule" id="PRU01091"/>
    </source>
</evidence>
<dbReference type="OrthoDB" id="9802426at2"/>
<dbReference type="SMART" id="SM00862">
    <property type="entry name" value="Trans_reg_C"/>
    <property type="match status" value="1"/>
</dbReference>
<dbReference type="Gene3D" id="6.10.250.690">
    <property type="match status" value="1"/>
</dbReference>
<evidence type="ECO:0000313" key="7">
    <source>
        <dbReference type="Proteomes" id="UP000030518"/>
    </source>
</evidence>
<dbReference type="RefSeq" id="WP_052116445.1">
    <property type="nucleotide sequence ID" value="NZ_JRKJ01000021.1"/>
</dbReference>
<dbReference type="GO" id="GO:0006355">
    <property type="term" value="P:regulation of DNA-templated transcription"/>
    <property type="evidence" value="ECO:0007669"/>
    <property type="project" value="InterPro"/>
</dbReference>
<dbReference type="AlphaFoldDB" id="A0A0A2WEN5"/>
<dbReference type="SUPFAM" id="SSF52172">
    <property type="entry name" value="CheY-like"/>
    <property type="match status" value="1"/>
</dbReference>
<dbReference type="PROSITE" id="PS51755">
    <property type="entry name" value="OMPR_PHOB"/>
    <property type="match status" value="1"/>
</dbReference>
<dbReference type="Pfam" id="PF00072">
    <property type="entry name" value="Response_reg"/>
    <property type="match status" value="1"/>
</dbReference>
<dbReference type="GO" id="GO:0005829">
    <property type="term" value="C:cytosol"/>
    <property type="evidence" value="ECO:0007669"/>
    <property type="project" value="TreeGrafter"/>
</dbReference>
<evidence type="ECO:0000259" key="5">
    <source>
        <dbReference type="PROSITE" id="PS51755"/>
    </source>
</evidence>
<dbReference type="SMART" id="SM00448">
    <property type="entry name" value="REC"/>
    <property type="match status" value="1"/>
</dbReference>
<dbReference type="PROSITE" id="PS50110">
    <property type="entry name" value="RESPONSE_REGULATORY"/>
    <property type="match status" value="1"/>
</dbReference>
<dbReference type="InterPro" id="IPR011006">
    <property type="entry name" value="CheY-like_superfamily"/>
</dbReference>
<protein>
    <submittedName>
        <fullName evidence="6">Transcriptional regulator</fullName>
    </submittedName>
</protein>
<dbReference type="eggNOG" id="COG0745">
    <property type="taxonomic scope" value="Bacteria"/>
</dbReference>
<dbReference type="CDD" id="cd00383">
    <property type="entry name" value="trans_reg_C"/>
    <property type="match status" value="1"/>
</dbReference>
<accession>A0A0A2WEN5</accession>
<dbReference type="InterPro" id="IPR001789">
    <property type="entry name" value="Sig_transdc_resp-reg_receiver"/>
</dbReference>
<dbReference type="PATRIC" id="fig|1300345.3.peg.2632"/>